<keyword evidence="8" id="KW-1133">Transmembrane helix</keyword>
<dbReference type="InterPro" id="IPR049031">
    <property type="entry name" value="T2SSK_SAM-like_1st"/>
</dbReference>
<dbReference type="RefSeq" id="WP_133684126.1">
    <property type="nucleotide sequence ID" value="NZ_SNZP01000021.1"/>
</dbReference>
<comment type="similarity">
    <text evidence="2 10">Belongs to the GSP K family.</text>
</comment>
<evidence type="ECO:0000259" key="11">
    <source>
        <dbReference type="Pfam" id="PF03934"/>
    </source>
</evidence>
<evidence type="ECO:0000256" key="1">
    <source>
        <dbReference type="ARBA" id="ARBA00004533"/>
    </source>
</evidence>
<dbReference type="InterPro" id="IPR049179">
    <property type="entry name" value="T2SSK_SAM-like_2nd"/>
</dbReference>
<dbReference type="SUPFAM" id="SSF158544">
    <property type="entry name" value="GspK insert domain-like"/>
    <property type="match status" value="1"/>
</dbReference>
<keyword evidence="3 10" id="KW-0813">Transport</keyword>
<protein>
    <recommendedName>
        <fullName evidence="10">Type II secretion system protein K</fullName>
    </recommendedName>
</protein>
<sequence>MKAERGMAVIMALLLVALAASAASLVLWQQSLWWQQVEADRQRAQAQLLLDAQLAWAGLRLRPTPLVALNQPWARPWRGQEGDYRWQADLTDLQSRLNLNALADPQGRINKSMLDSYRRLLTALQLPGALADSLVKWRALRDPDAQDQDPRPVRAVRDWRQLGEVPGYAPQVLRVLAPYVALLPSEFNLVNLNTASPQLLAAMVQDSSLGTIAQVVQGRERLPFRDASDFFSRLGRRPDDGAQQMFGAGSSIFLLSGTVRYHTAVRRIDAILKVEAGRVRVLARPDRGALPPLS</sequence>
<name>A0A4R7AWW3_9NEIS</name>
<evidence type="ECO:0000313" key="14">
    <source>
        <dbReference type="Proteomes" id="UP000295611"/>
    </source>
</evidence>
<dbReference type="GO" id="GO:0009306">
    <property type="term" value="P:protein secretion"/>
    <property type="evidence" value="ECO:0007669"/>
    <property type="project" value="InterPro"/>
</dbReference>
<feature type="domain" description="T2SS protein K second SAM-like" evidence="11">
    <location>
        <begin position="190"/>
        <end position="235"/>
    </location>
</feature>
<dbReference type="PANTHER" id="PTHR38831">
    <property type="entry name" value="TYPE II SECRETION SYSTEM PROTEIN K"/>
    <property type="match status" value="1"/>
</dbReference>
<dbReference type="PANTHER" id="PTHR38831:SF1">
    <property type="entry name" value="TYPE II SECRETION SYSTEM PROTEIN K-RELATED"/>
    <property type="match status" value="1"/>
</dbReference>
<reference evidence="13 14" key="1">
    <citation type="submission" date="2019-03" db="EMBL/GenBank/DDBJ databases">
        <title>Genomic Encyclopedia of Type Strains, Phase III (KMG-III): the genomes of soil and plant-associated and newly described type strains.</title>
        <authorList>
            <person name="Whitman W."/>
        </authorList>
    </citation>
    <scope>NUCLEOTIDE SEQUENCE [LARGE SCALE GENOMIC DNA]</scope>
    <source>
        <strain evidence="13 14">CECT 8976</strain>
    </source>
</reference>
<dbReference type="InterPro" id="IPR005628">
    <property type="entry name" value="GspK"/>
</dbReference>
<keyword evidence="9 10" id="KW-0472">Membrane</keyword>
<accession>A0A4R7AWW3</accession>
<evidence type="ECO:0000256" key="9">
    <source>
        <dbReference type="ARBA" id="ARBA00023136"/>
    </source>
</evidence>
<evidence type="ECO:0000256" key="4">
    <source>
        <dbReference type="ARBA" id="ARBA00022475"/>
    </source>
</evidence>
<dbReference type="GO" id="GO:0005886">
    <property type="term" value="C:plasma membrane"/>
    <property type="evidence" value="ECO:0007669"/>
    <property type="project" value="UniProtKB-SubCell"/>
</dbReference>
<dbReference type="InterPro" id="IPR038072">
    <property type="entry name" value="GspK_central_sf"/>
</dbReference>
<proteinExistence type="inferred from homology"/>
<dbReference type="OrthoDB" id="5293133at2"/>
<evidence type="ECO:0000256" key="10">
    <source>
        <dbReference type="PIRNR" id="PIRNR002786"/>
    </source>
</evidence>
<dbReference type="Pfam" id="PF03934">
    <property type="entry name" value="T2SSK"/>
    <property type="match status" value="1"/>
</dbReference>
<dbReference type="AlphaFoldDB" id="A0A4R7AWW3"/>
<evidence type="ECO:0000256" key="8">
    <source>
        <dbReference type="ARBA" id="ARBA00022989"/>
    </source>
</evidence>
<comment type="subcellular location">
    <subcellularLocation>
        <location evidence="1 10">Cell inner membrane</location>
    </subcellularLocation>
</comment>
<dbReference type="EMBL" id="SNZP01000021">
    <property type="protein sequence ID" value="TDR70748.1"/>
    <property type="molecule type" value="Genomic_DNA"/>
</dbReference>
<keyword evidence="7" id="KW-0653">Protein transport</keyword>
<evidence type="ECO:0000256" key="7">
    <source>
        <dbReference type="ARBA" id="ARBA00022927"/>
    </source>
</evidence>
<evidence type="ECO:0000256" key="6">
    <source>
        <dbReference type="ARBA" id="ARBA00022692"/>
    </source>
</evidence>
<gene>
    <name evidence="13" type="ORF">DFP86_12124</name>
</gene>
<dbReference type="Gene3D" id="3.30.1300.30">
    <property type="entry name" value="GSPII I/J protein-like"/>
    <property type="match status" value="1"/>
</dbReference>
<dbReference type="NCBIfam" id="NF037980">
    <property type="entry name" value="T2SS_GspK"/>
    <property type="match status" value="1"/>
</dbReference>
<evidence type="ECO:0000313" key="13">
    <source>
        <dbReference type="EMBL" id="TDR70748.1"/>
    </source>
</evidence>
<organism evidence="13 14">
    <name type="scientific">Paludibacterium purpuratum</name>
    <dbReference type="NCBI Taxonomy" id="1144873"/>
    <lineage>
        <taxon>Bacteria</taxon>
        <taxon>Pseudomonadati</taxon>
        <taxon>Pseudomonadota</taxon>
        <taxon>Betaproteobacteria</taxon>
        <taxon>Neisseriales</taxon>
        <taxon>Chromobacteriaceae</taxon>
        <taxon>Paludibacterium</taxon>
    </lineage>
</organism>
<evidence type="ECO:0000256" key="3">
    <source>
        <dbReference type="ARBA" id="ARBA00022448"/>
    </source>
</evidence>
<dbReference type="PIRSF" id="PIRSF002786">
    <property type="entry name" value="XcpX"/>
    <property type="match status" value="1"/>
</dbReference>
<dbReference type="Proteomes" id="UP000295611">
    <property type="component" value="Unassembled WGS sequence"/>
</dbReference>
<evidence type="ECO:0000259" key="12">
    <source>
        <dbReference type="Pfam" id="PF21687"/>
    </source>
</evidence>
<evidence type="ECO:0000256" key="5">
    <source>
        <dbReference type="ARBA" id="ARBA00022519"/>
    </source>
</evidence>
<keyword evidence="14" id="KW-1185">Reference proteome</keyword>
<dbReference type="Pfam" id="PF21687">
    <property type="entry name" value="T2SSK_1st"/>
    <property type="match status" value="1"/>
</dbReference>
<keyword evidence="4 10" id="KW-1003">Cell membrane</keyword>
<dbReference type="Gene3D" id="1.10.40.60">
    <property type="entry name" value="EpsJ-like"/>
    <property type="match status" value="2"/>
</dbReference>
<comment type="caution">
    <text evidence="13">The sequence shown here is derived from an EMBL/GenBank/DDBJ whole genome shotgun (WGS) entry which is preliminary data.</text>
</comment>
<keyword evidence="6" id="KW-0812">Transmembrane</keyword>
<feature type="domain" description="T2SS protein K first SAM-like" evidence="12">
    <location>
        <begin position="95"/>
        <end position="184"/>
    </location>
</feature>
<keyword evidence="5 10" id="KW-0997">Cell inner membrane</keyword>
<evidence type="ECO:0000256" key="2">
    <source>
        <dbReference type="ARBA" id="ARBA00007246"/>
    </source>
</evidence>